<feature type="chain" id="PRO_5046305507" evidence="1">
    <location>
        <begin position="28"/>
        <end position="126"/>
    </location>
</feature>
<reference evidence="2 3" key="1">
    <citation type="submission" date="2023-02" db="EMBL/GenBank/DDBJ databases">
        <title>LHISI_Scaffold_Assembly.</title>
        <authorList>
            <person name="Stuart O.P."/>
            <person name="Cleave R."/>
            <person name="Magrath M.J.L."/>
            <person name="Mikheyev A.S."/>
        </authorList>
    </citation>
    <scope>NUCLEOTIDE SEQUENCE [LARGE SCALE GENOMIC DNA]</scope>
    <source>
        <strain evidence="2">Daus_M_001</strain>
        <tissue evidence="2">Leg muscle</tissue>
    </source>
</reference>
<dbReference type="Proteomes" id="UP001159363">
    <property type="component" value="Chromosome 4"/>
</dbReference>
<name>A0ABQ9HGU6_9NEOP</name>
<dbReference type="EMBL" id="JARBHB010000005">
    <property type="protein sequence ID" value="KAJ8883464.1"/>
    <property type="molecule type" value="Genomic_DNA"/>
</dbReference>
<feature type="signal peptide" evidence="1">
    <location>
        <begin position="1"/>
        <end position="27"/>
    </location>
</feature>
<comment type="caution">
    <text evidence="2">The sequence shown here is derived from an EMBL/GenBank/DDBJ whole genome shotgun (WGS) entry which is preliminary data.</text>
</comment>
<proteinExistence type="predicted"/>
<evidence type="ECO:0000256" key="1">
    <source>
        <dbReference type="SAM" id="SignalP"/>
    </source>
</evidence>
<accession>A0ABQ9HGU6</accession>
<keyword evidence="1" id="KW-0732">Signal</keyword>
<keyword evidence="3" id="KW-1185">Reference proteome</keyword>
<organism evidence="2 3">
    <name type="scientific">Dryococelus australis</name>
    <dbReference type="NCBI Taxonomy" id="614101"/>
    <lineage>
        <taxon>Eukaryota</taxon>
        <taxon>Metazoa</taxon>
        <taxon>Ecdysozoa</taxon>
        <taxon>Arthropoda</taxon>
        <taxon>Hexapoda</taxon>
        <taxon>Insecta</taxon>
        <taxon>Pterygota</taxon>
        <taxon>Neoptera</taxon>
        <taxon>Polyneoptera</taxon>
        <taxon>Phasmatodea</taxon>
        <taxon>Verophasmatodea</taxon>
        <taxon>Anareolatae</taxon>
        <taxon>Phasmatidae</taxon>
        <taxon>Eurycanthinae</taxon>
        <taxon>Dryococelus</taxon>
    </lineage>
</organism>
<sequence length="126" mass="14465">MINFEDMMCVDLSNLVVLILAETVCQARQNHFIDKKTAFKPRDPCSVSITKYIGQMICVDNQPFSILPTRKHLSTKVIPNLYEECKVNVRLQLEGIDFVSVTTDLSNSTTNDYYQSIIVHFLNIEF</sequence>
<evidence type="ECO:0000313" key="3">
    <source>
        <dbReference type="Proteomes" id="UP001159363"/>
    </source>
</evidence>
<evidence type="ECO:0000313" key="2">
    <source>
        <dbReference type="EMBL" id="KAJ8883464.1"/>
    </source>
</evidence>
<gene>
    <name evidence="2" type="ORF">PR048_015308</name>
</gene>
<protein>
    <submittedName>
        <fullName evidence="2">Uncharacterized protein</fullName>
    </submittedName>
</protein>